<evidence type="ECO:0000313" key="4">
    <source>
        <dbReference type="EMBL" id="KAK9276917.1"/>
    </source>
</evidence>
<keyword evidence="2" id="KW-1133">Transmembrane helix</keyword>
<feature type="region of interest" description="Disordered" evidence="1">
    <location>
        <begin position="57"/>
        <end position="87"/>
    </location>
</feature>
<evidence type="ECO:0000256" key="1">
    <source>
        <dbReference type="SAM" id="MobiDB-lite"/>
    </source>
</evidence>
<feature type="compositionally biased region" description="Basic and acidic residues" evidence="1">
    <location>
        <begin position="71"/>
        <end position="87"/>
    </location>
</feature>
<keyword evidence="2" id="KW-0812">Transmembrane</keyword>
<reference evidence="3" key="2">
    <citation type="submission" date="2024-04" db="EMBL/GenBank/DDBJ databases">
        <authorList>
            <person name="Xu W."/>
            <person name="Ren C."/>
        </authorList>
    </citation>
    <scope>NUCLEOTIDE SEQUENCE</scope>
    <source>
        <strain evidence="3">Hangzhou</strain>
        <tissue evidence="3">Leaves</tissue>
    </source>
</reference>
<sequence>MGGSQSTGSSSGTENGEGSSTNGTYEASSVVKVVGAVAGIAAVACSIANVLSAGSDEKTMKAPGRNHRMPRKDFESDPAKYFRELRK</sequence>
<dbReference type="EMBL" id="JBBPBK010000010">
    <property type="protein sequence ID" value="KAK9276917.1"/>
    <property type="molecule type" value="Genomic_DNA"/>
</dbReference>
<dbReference type="PANTHER" id="PTHR33333">
    <property type="entry name" value="ERYTHROCYTE MEMBRANE PROTEIN 1-LIKE"/>
    <property type="match status" value="1"/>
</dbReference>
<evidence type="ECO:0000313" key="5">
    <source>
        <dbReference type="Proteomes" id="UP001415857"/>
    </source>
</evidence>
<dbReference type="InterPro" id="IPR039926">
    <property type="entry name" value="Egg_app_1"/>
</dbReference>
<dbReference type="AlphaFoldDB" id="A0AAP0R368"/>
<comment type="caution">
    <text evidence="3">The sequence shown here is derived from an EMBL/GenBank/DDBJ whole genome shotgun (WGS) entry which is preliminary data.</text>
</comment>
<keyword evidence="5" id="KW-1185">Reference proteome</keyword>
<reference evidence="3 5" key="1">
    <citation type="journal article" date="2024" name="Plant J.">
        <title>Genome sequences and population genomics reveal climatic adaptation and genomic divergence between two closely related sweetgum species.</title>
        <authorList>
            <person name="Xu W.Q."/>
            <person name="Ren C.Q."/>
            <person name="Zhang X.Y."/>
            <person name="Comes H.P."/>
            <person name="Liu X.H."/>
            <person name="Li Y.G."/>
            <person name="Kettle C.J."/>
            <person name="Jalonen R."/>
            <person name="Gaisberger H."/>
            <person name="Ma Y.Z."/>
            <person name="Qiu Y.X."/>
        </authorList>
    </citation>
    <scope>NUCLEOTIDE SEQUENCE [LARGE SCALE GENOMIC DNA]</scope>
    <source>
        <strain evidence="3">Hangzhou</strain>
    </source>
</reference>
<feature type="transmembrane region" description="Helical" evidence="2">
    <location>
        <begin position="30"/>
        <end position="51"/>
    </location>
</feature>
<gene>
    <name evidence="4" type="ORF">L1049_006455</name>
    <name evidence="3" type="ORF">L1049_012647</name>
</gene>
<dbReference type="Proteomes" id="UP001415857">
    <property type="component" value="Unassembled WGS sequence"/>
</dbReference>
<feature type="region of interest" description="Disordered" evidence="1">
    <location>
        <begin position="1"/>
        <end position="24"/>
    </location>
</feature>
<evidence type="ECO:0000256" key="2">
    <source>
        <dbReference type="SAM" id="Phobius"/>
    </source>
</evidence>
<organism evidence="3 5">
    <name type="scientific">Liquidambar formosana</name>
    <name type="common">Formosan gum</name>
    <dbReference type="NCBI Taxonomy" id="63359"/>
    <lineage>
        <taxon>Eukaryota</taxon>
        <taxon>Viridiplantae</taxon>
        <taxon>Streptophyta</taxon>
        <taxon>Embryophyta</taxon>
        <taxon>Tracheophyta</taxon>
        <taxon>Spermatophyta</taxon>
        <taxon>Magnoliopsida</taxon>
        <taxon>eudicotyledons</taxon>
        <taxon>Gunneridae</taxon>
        <taxon>Pentapetalae</taxon>
        <taxon>Saxifragales</taxon>
        <taxon>Altingiaceae</taxon>
        <taxon>Liquidambar</taxon>
    </lineage>
</organism>
<dbReference type="PANTHER" id="PTHR33333:SF32">
    <property type="entry name" value="PSAD1"/>
    <property type="match status" value="1"/>
</dbReference>
<dbReference type="EMBL" id="JBBPBK010000063">
    <property type="protein sequence ID" value="KAK9266759.1"/>
    <property type="molecule type" value="Genomic_DNA"/>
</dbReference>
<accession>A0AAP0R368</accession>
<keyword evidence="2" id="KW-0472">Membrane</keyword>
<name>A0AAP0R368_LIQFO</name>
<proteinExistence type="predicted"/>
<protein>
    <submittedName>
        <fullName evidence="3">Uncharacterized protein</fullName>
    </submittedName>
</protein>
<evidence type="ECO:0000313" key="3">
    <source>
        <dbReference type="EMBL" id="KAK9266759.1"/>
    </source>
</evidence>